<dbReference type="Gene3D" id="2.60.200.30">
    <property type="entry name" value="Probable inorganic polyphosphate/atp-NAD kinase, domain 2"/>
    <property type="match status" value="1"/>
</dbReference>
<feature type="binding site" evidence="6">
    <location>
        <begin position="156"/>
        <end position="157"/>
    </location>
    <ligand>
        <name>NAD(+)</name>
        <dbReference type="ChEBI" id="CHEBI:57540"/>
    </ligand>
</feature>
<dbReference type="GO" id="GO:0005737">
    <property type="term" value="C:cytoplasm"/>
    <property type="evidence" value="ECO:0007669"/>
    <property type="project" value="UniProtKB-SubCell"/>
</dbReference>
<feature type="binding site" evidence="6">
    <location>
        <begin position="82"/>
        <end position="83"/>
    </location>
    <ligand>
        <name>NAD(+)</name>
        <dbReference type="ChEBI" id="CHEBI:57540"/>
    </ligand>
</feature>
<keyword evidence="2 6" id="KW-0418">Kinase</keyword>
<gene>
    <name evidence="6" type="primary">nadK</name>
    <name evidence="7" type="ORF">OV079_49875</name>
</gene>
<feature type="binding site" evidence="6">
    <location>
        <position position="184"/>
    </location>
    <ligand>
        <name>NAD(+)</name>
        <dbReference type="ChEBI" id="CHEBI:57540"/>
    </ligand>
</feature>
<dbReference type="HAMAP" id="MF_00361">
    <property type="entry name" value="NAD_kinase"/>
    <property type="match status" value="1"/>
</dbReference>
<reference evidence="7" key="1">
    <citation type="submission" date="2022-11" db="EMBL/GenBank/DDBJ databases">
        <title>Minimal conservation of predation-associated metabolite biosynthetic gene clusters underscores biosynthetic potential of Myxococcota including descriptions for ten novel species: Archangium lansinium sp. nov., Myxococcus landrumus sp. nov., Nannocystis bai.</title>
        <authorList>
            <person name="Ahearne A."/>
            <person name="Stevens C."/>
            <person name="Phillips K."/>
        </authorList>
    </citation>
    <scope>NUCLEOTIDE SEQUENCE</scope>
    <source>
        <strain evidence="7">Na p29</strain>
    </source>
</reference>
<dbReference type="CDD" id="cd01653">
    <property type="entry name" value="GATase1"/>
    <property type="match status" value="1"/>
</dbReference>
<organism evidence="7 8">
    <name type="scientific">Nannocystis pusilla</name>
    <dbReference type="NCBI Taxonomy" id="889268"/>
    <lineage>
        <taxon>Bacteria</taxon>
        <taxon>Pseudomonadati</taxon>
        <taxon>Myxococcota</taxon>
        <taxon>Polyangia</taxon>
        <taxon>Nannocystales</taxon>
        <taxon>Nannocystaceae</taxon>
        <taxon>Nannocystis</taxon>
    </lineage>
</organism>
<dbReference type="GO" id="GO:0051287">
    <property type="term" value="F:NAD binding"/>
    <property type="evidence" value="ECO:0007669"/>
    <property type="project" value="UniProtKB-ARBA"/>
</dbReference>
<dbReference type="InterPro" id="IPR002504">
    <property type="entry name" value="NADK"/>
</dbReference>
<protein>
    <recommendedName>
        <fullName evidence="6">NAD kinase</fullName>
        <ecNumber evidence="6">2.7.1.23</ecNumber>
    </recommendedName>
    <alternativeName>
        <fullName evidence="6">ATP-dependent NAD kinase</fullName>
    </alternativeName>
</protein>
<comment type="caution">
    <text evidence="7">The sequence shown here is derived from an EMBL/GenBank/DDBJ whole genome shotgun (WGS) entry which is preliminary data.</text>
</comment>
<evidence type="ECO:0000256" key="5">
    <source>
        <dbReference type="ARBA" id="ARBA00047925"/>
    </source>
</evidence>
<dbReference type="Gene3D" id="3.40.50.10330">
    <property type="entry name" value="Probable inorganic polyphosphate/atp-NAD kinase, domain 1"/>
    <property type="match status" value="1"/>
</dbReference>
<dbReference type="Pfam" id="PF20143">
    <property type="entry name" value="NAD_kinase_C"/>
    <property type="match status" value="1"/>
</dbReference>
<evidence type="ECO:0000313" key="8">
    <source>
        <dbReference type="Proteomes" id="UP001150924"/>
    </source>
</evidence>
<feature type="binding site" evidence="6">
    <location>
        <position position="186"/>
    </location>
    <ligand>
        <name>NAD(+)</name>
        <dbReference type="ChEBI" id="CHEBI:57540"/>
    </ligand>
</feature>
<dbReference type="EC" id="2.7.1.23" evidence="6"/>
<dbReference type="Pfam" id="PF01513">
    <property type="entry name" value="NAD_kinase"/>
    <property type="match status" value="1"/>
</dbReference>
<dbReference type="PANTHER" id="PTHR20275">
    <property type="entry name" value="NAD KINASE"/>
    <property type="match status" value="1"/>
</dbReference>
<comment type="caution">
    <text evidence="6">Lacks conserved residue(s) required for the propagation of feature annotation.</text>
</comment>
<dbReference type="GO" id="GO:0006741">
    <property type="term" value="P:NADP+ biosynthetic process"/>
    <property type="evidence" value="ECO:0007669"/>
    <property type="project" value="UniProtKB-UniRule"/>
</dbReference>
<keyword evidence="3 6" id="KW-0521">NADP</keyword>
<evidence type="ECO:0000313" key="7">
    <source>
        <dbReference type="EMBL" id="MCY1013509.1"/>
    </source>
</evidence>
<evidence type="ECO:0000256" key="6">
    <source>
        <dbReference type="HAMAP-Rule" id="MF_00361"/>
    </source>
</evidence>
<keyword evidence="6" id="KW-0067">ATP-binding</keyword>
<dbReference type="InterPro" id="IPR017438">
    <property type="entry name" value="ATP-NAD_kinase_N"/>
</dbReference>
<name>A0A9X3F2Q5_9BACT</name>
<keyword evidence="6" id="KW-0547">Nucleotide-binding</keyword>
<dbReference type="Proteomes" id="UP001150924">
    <property type="component" value="Unassembled WGS sequence"/>
</dbReference>
<evidence type="ECO:0000256" key="4">
    <source>
        <dbReference type="ARBA" id="ARBA00023027"/>
    </source>
</evidence>
<proteinExistence type="inferred from homology"/>
<dbReference type="GO" id="GO:0005524">
    <property type="term" value="F:ATP binding"/>
    <property type="evidence" value="ECO:0007669"/>
    <property type="project" value="UniProtKB-KW"/>
</dbReference>
<comment type="subcellular location">
    <subcellularLocation>
        <location evidence="6">Cytoplasm</location>
    </subcellularLocation>
</comment>
<comment type="similarity">
    <text evidence="6">Belongs to the NAD kinase family.</text>
</comment>
<dbReference type="InterPro" id="IPR016064">
    <property type="entry name" value="NAD/diacylglycerol_kinase_sf"/>
</dbReference>
<keyword evidence="4 6" id="KW-0520">NAD</keyword>
<feature type="binding site" evidence="6">
    <location>
        <position position="87"/>
    </location>
    <ligand>
        <name>NAD(+)</name>
        <dbReference type="ChEBI" id="CHEBI:57540"/>
    </ligand>
</feature>
<dbReference type="EMBL" id="JAPNKE010000002">
    <property type="protein sequence ID" value="MCY1013509.1"/>
    <property type="molecule type" value="Genomic_DNA"/>
</dbReference>
<comment type="cofactor">
    <cofactor evidence="6">
        <name>a divalent metal cation</name>
        <dbReference type="ChEBI" id="CHEBI:60240"/>
    </cofactor>
</comment>
<dbReference type="SUPFAM" id="SSF111331">
    <property type="entry name" value="NAD kinase/diacylglycerol kinase-like"/>
    <property type="match status" value="1"/>
</dbReference>
<evidence type="ECO:0000256" key="1">
    <source>
        <dbReference type="ARBA" id="ARBA00022679"/>
    </source>
</evidence>
<dbReference type="GO" id="GO:0003951">
    <property type="term" value="F:NAD+ kinase activity"/>
    <property type="evidence" value="ECO:0007669"/>
    <property type="project" value="UniProtKB-UniRule"/>
</dbReference>
<evidence type="ECO:0000256" key="2">
    <source>
        <dbReference type="ARBA" id="ARBA00022777"/>
    </source>
</evidence>
<keyword evidence="1 6" id="KW-0808">Transferase</keyword>
<sequence>MSKRVPIPAVRRVLLYPRDGARAFEATVNATRWLREHAVGVKVCALTEGDGAESLRREGAEVVPHCDGLAEDCDLVVALGGDGTLLRASRWAAEAGVPVLGINLGDLGFLTAYQAEQGEIGLAAAVHGELTWEPRLRMQVELQRSGRVFLREAACNDAYIKHGEFPRLLSLATDVGGQFMATYKADGLIVCTPMGSTAYNLAAGGPIVAPSATAFTITPICPHSLTHRPVVSDAASLIEITYEGPVEGGAFLTIDGQTSVSLELGDRVVIDAAPDPLRLCPRSTACSGCWPPSWAGAPVWAGGRADALTRGCAHAIAPSCSVICTSAGSRCSTTSPSSWGAA</sequence>
<dbReference type="AlphaFoldDB" id="A0A9X3F2Q5"/>
<dbReference type="InterPro" id="IPR017437">
    <property type="entry name" value="ATP-NAD_kinase_PpnK-typ_C"/>
</dbReference>
<comment type="function">
    <text evidence="6">Involved in the regulation of the intracellular balance of NAD and NADP, and is a key enzyme in the biosynthesis of NADP. Catalyzes specifically the phosphorylation on 2'-hydroxyl of the adenosine moiety of NAD to yield NADP.</text>
</comment>
<evidence type="ECO:0000256" key="3">
    <source>
        <dbReference type="ARBA" id="ARBA00022857"/>
    </source>
</evidence>
<accession>A0A9X3F2Q5</accession>
<feature type="active site" description="Proton acceptor" evidence="6">
    <location>
        <position position="82"/>
    </location>
</feature>
<dbReference type="GO" id="GO:0046872">
    <property type="term" value="F:metal ion binding"/>
    <property type="evidence" value="ECO:0007669"/>
    <property type="project" value="UniProtKB-UniRule"/>
</dbReference>
<feature type="binding site" evidence="6">
    <location>
        <position position="167"/>
    </location>
    <ligand>
        <name>NAD(+)</name>
        <dbReference type="ChEBI" id="CHEBI:57540"/>
    </ligand>
</feature>
<keyword evidence="6" id="KW-0963">Cytoplasm</keyword>
<dbReference type="GO" id="GO:0019674">
    <property type="term" value="P:NAD+ metabolic process"/>
    <property type="evidence" value="ECO:0007669"/>
    <property type="project" value="InterPro"/>
</dbReference>
<comment type="catalytic activity">
    <reaction evidence="5 6">
        <text>NAD(+) + ATP = ADP + NADP(+) + H(+)</text>
        <dbReference type="Rhea" id="RHEA:18629"/>
        <dbReference type="ChEBI" id="CHEBI:15378"/>
        <dbReference type="ChEBI" id="CHEBI:30616"/>
        <dbReference type="ChEBI" id="CHEBI:57540"/>
        <dbReference type="ChEBI" id="CHEBI:58349"/>
        <dbReference type="ChEBI" id="CHEBI:456216"/>
        <dbReference type="EC" id="2.7.1.23"/>
    </reaction>
</comment>
<feature type="binding site" evidence="6">
    <location>
        <position position="257"/>
    </location>
    <ligand>
        <name>NAD(+)</name>
        <dbReference type="ChEBI" id="CHEBI:57540"/>
    </ligand>
</feature>
<keyword evidence="8" id="KW-1185">Reference proteome</keyword>
<dbReference type="PANTHER" id="PTHR20275:SF0">
    <property type="entry name" value="NAD KINASE"/>
    <property type="match status" value="1"/>
</dbReference>